<proteinExistence type="predicted"/>
<dbReference type="InterPro" id="IPR023210">
    <property type="entry name" value="NADP_OxRdtase_dom"/>
</dbReference>
<organism evidence="3 4">
    <name type="scientific">Homarus americanus</name>
    <name type="common">American lobster</name>
    <dbReference type="NCBI Taxonomy" id="6706"/>
    <lineage>
        <taxon>Eukaryota</taxon>
        <taxon>Metazoa</taxon>
        <taxon>Ecdysozoa</taxon>
        <taxon>Arthropoda</taxon>
        <taxon>Crustacea</taxon>
        <taxon>Multicrustacea</taxon>
        <taxon>Malacostraca</taxon>
        <taxon>Eumalacostraca</taxon>
        <taxon>Eucarida</taxon>
        <taxon>Decapoda</taxon>
        <taxon>Pleocyemata</taxon>
        <taxon>Astacidea</taxon>
        <taxon>Nephropoidea</taxon>
        <taxon>Nephropidae</taxon>
        <taxon>Homarus</taxon>
    </lineage>
</organism>
<accession>A0A8J5N7K4</accession>
<dbReference type="SUPFAM" id="SSF51430">
    <property type="entry name" value="NAD(P)-linked oxidoreductase"/>
    <property type="match status" value="1"/>
</dbReference>
<keyword evidence="4" id="KW-1185">Reference proteome</keyword>
<dbReference type="EMBL" id="JAHLQT010007588">
    <property type="protein sequence ID" value="KAG7174564.1"/>
    <property type="molecule type" value="Genomic_DNA"/>
</dbReference>
<evidence type="ECO:0000313" key="3">
    <source>
        <dbReference type="EMBL" id="KAG7174564.1"/>
    </source>
</evidence>
<dbReference type="Proteomes" id="UP000747542">
    <property type="component" value="Unassembled WGS sequence"/>
</dbReference>
<protein>
    <submittedName>
        <fullName evidence="3">Aldo-keto reductase family 1 member C18-like</fullName>
    </submittedName>
</protein>
<dbReference type="PANTHER" id="PTHR11732">
    <property type="entry name" value="ALDO/KETO REDUCTASE"/>
    <property type="match status" value="1"/>
</dbReference>
<gene>
    <name evidence="3" type="primary">Akr1C18-L</name>
    <name evidence="3" type="ORF">Hamer_G016469</name>
</gene>
<name>A0A8J5N7K4_HOMAM</name>
<dbReference type="Pfam" id="PF00248">
    <property type="entry name" value="Aldo_ket_red"/>
    <property type="match status" value="1"/>
</dbReference>
<dbReference type="InterPro" id="IPR018170">
    <property type="entry name" value="Aldo/ket_reductase_CS"/>
</dbReference>
<dbReference type="PROSITE" id="PS00062">
    <property type="entry name" value="ALDOKETO_REDUCTASE_2"/>
    <property type="match status" value="1"/>
</dbReference>
<dbReference type="InterPro" id="IPR020471">
    <property type="entry name" value="AKR"/>
</dbReference>
<comment type="caution">
    <text evidence="3">The sequence shown here is derived from an EMBL/GenBank/DDBJ whole genome shotgun (WGS) entry which is preliminary data.</text>
</comment>
<dbReference type="PRINTS" id="PR00069">
    <property type="entry name" value="ALDKETRDTASE"/>
</dbReference>
<dbReference type="AlphaFoldDB" id="A0A8J5N7K4"/>
<feature type="domain" description="NADP-dependent oxidoreductase" evidence="2">
    <location>
        <begin position="4"/>
        <end position="124"/>
    </location>
</feature>
<evidence type="ECO:0000256" key="1">
    <source>
        <dbReference type="SAM" id="MobiDB-lite"/>
    </source>
</evidence>
<dbReference type="InterPro" id="IPR036812">
    <property type="entry name" value="NAD(P)_OxRdtase_dom_sf"/>
</dbReference>
<evidence type="ECO:0000313" key="4">
    <source>
        <dbReference type="Proteomes" id="UP000747542"/>
    </source>
</evidence>
<evidence type="ECO:0000259" key="2">
    <source>
        <dbReference type="Pfam" id="PF00248"/>
    </source>
</evidence>
<dbReference type="Gene3D" id="3.20.20.100">
    <property type="entry name" value="NADP-dependent oxidoreductase domain"/>
    <property type="match status" value="1"/>
</dbReference>
<sequence>MIGNRKCDVEKFMKKSLKNLGLEYVDAYFIESPVGLRGSSDKDVQPRDEHGNSVLDLTTDLRSLWEGMEEQLEAGRTRFIGLCNFNIKQVERIVSYARHPPTFVQMDINVYNMRREERRRLREMFITPIATDVLGNQNFITKKKYPLLWENKVVLHLAKKCRMNPLSIIVGFVLRMKIICLLRGFNTKMQEIIYTDLKYFYLHETSIRSLQDLDLKGNSRLKNFVTYKGKKKKKAKNINWEEPVVFPRKLRVDYDSDDDNSRVSTAPLYIHNPVKGPQNFLTGMLDEAEGFCTSQFADKLTSNRNRNAFSDGVMSGIAKVDDRNKQMVIKGRIHLSLDHRGNTLETRHISYCGNFTTSLQRIGDFSSQNTCEAHDTHLNDVKEEDMPKDTKHDEVPKYKLKDVHCYSEEHTQEDILPDKKKTYVLKEGSPQEENLKSEIKN</sequence>
<feature type="region of interest" description="Disordered" evidence="1">
    <location>
        <begin position="377"/>
        <end position="397"/>
    </location>
</feature>
<reference evidence="3" key="1">
    <citation type="journal article" date="2021" name="Sci. Adv.">
        <title>The American lobster genome reveals insights on longevity, neural, and immune adaptations.</title>
        <authorList>
            <person name="Polinski J.M."/>
            <person name="Zimin A.V."/>
            <person name="Clark K.F."/>
            <person name="Kohn A.B."/>
            <person name="Sadowski N."/>
            <person name="Timp W."/>
            <person name="Ptitsyn A."/>
            <person name="Khanna P."/>
            <person name="Romanova D.Y."/>
            <person name="Williams P."/>
            <person name="Greenwood S.J."/>
            <person name="Moroz L.L."/>
            <person name="Walt D.R."/>
            <person name="Bodnar A.G."/>
        </authorList>
    </citation>
    <scope>NUCLEOTIDE SEQUENCE</scope>
    <source>
        <strain evidence="3">GMGI-L3</strain>
    </source>
</reference>
<dbReference type="GO" id="GO:0016491">
    <property type="term" value="F:oxidoreductase activity"/>
    <property type="evidence" value="ECO:0007669"/>
    <property type="project" value="InterPro"/>
</dbReference>